<sequence length="424" mass="49752">MMSALSNQSILTLSNQQATYQPIRHVMIPQAVACRQVQAPQQYNNLFNYQGSVARPTVFKPIQIIHLQNQQSHQKSSQLHFQIEHQQPSQQKQNIHLKFPQIGSPLTETVNHQISHTNLQIEFPKNQNLFPMSISHQNVQEQQQLLNYQIKLQEKVSQVSTNEASVNSSDSKDAQEQLQQSNTFLSTQEITTSKKSTVSNTSMNRSLTHDEDDKIYDNMSGEELSLQKFIELDEKIFSRKLRKDVILKNLLRDIRKYYSQDLNKKTSYNKRKRTLSQTIYIECIDSYVKQKFDRKLLERLLISHEEMVFILGSLIQPKRMLKIDKLSPERRTEIQQIHKTLYQYRNSYLDEIIQYSAIVYLIAFYFQNNQLNRIKRKASKKIDERAYIVASQKLIMMSPHFERMHTIISLNLGKMIKNSSNLTL</sequence>
<dbReference type="EMBL" id="CCKQ01003739">
    <property type="protein sequence ID" value="CDW74878.1"/>
    <property type="molecule type" value="Genomic_DNA"/>
</dbReference>
<evidence type="ECO:0000313" key="1">
    <source>
        <dbReference type="EMBL" id="CDW74878.1"/>
    </source>
</evidence>
<dbReference type="Proteomes" id="UP000039865">
    <property type="component" value="Unassembled WGS sequence"/>
</dbReference>
<name>A0A078A0B7_STYLE</name>
<reference evidence="1 2" key="1">
    <citation type="submission" date="2014-06" db="EMBL/GenBank/DDBJ databases">
        <authorList>
            <person name="Swart Estienne"/>
        </authorList>
    </citation>
    <scope>NUCLEOTIDE SEQUENCE [LARGE SCALE GENOMIC DNA]</scope>
    <source>
        <strain evidence="1 2">130c</strain>
    </source>
</reference>
<keyword evidence="2" id="KW-1185">Reference proteome</keyword>
<proteinExistence type="predicted"/>
<organism evidence="1 2">
    <name type="scientific">Stylonychia lemnae</name>
    <name type="common">Ciliate</name>
    <dbReference type="NCBI Taxonomy" id="5949"/>
    <lineage>
        <taxon>Eukaryota</taxon>
        <taxon>Sar</taxon>
        <taxon>Alveolata</taxon>
        <taxon>Ciliophora</taxon>
        <taxon>Intramacronucleata</taxon>
        <taxon>Spirotrichea</taxon>
        <taxon>Stichotrichia</taxon>
        <taxon>Sporadotrichida</taxon>
        <taxon>Oxytrichidae</taxon>
        <taxon>Stylonychinae</taxon>
        <taxon>Stylonychia</taxon>
    </lineage>
</organism>
<gene>
    <name evidence="1" type="primary">Contig5649.g6051</name>
    <name evidence="1" type="ORF">STYLEM_3862</name>
</gene>
<protein>
    <submittedName>
        <fullName evidence="1">Uncharacterized protein</fullName>
    </submittedName>
</protein>
<accession>A0A078A0B7</accession>
<evidence type="ECO:0000313" key="2">
    <source>
        <dbReference type="Proteomes" id="UP000039865"/>
    </source>
</evidence>
<dbReference type="InParanoid" id="A0A078A0B7"/>
<dbReference type="AlphaFoldDB" id="A0A078A0B7"/>